<dbReference type="EMBL" id="HACG01019323">
    <property type="protein sequence ID" value="CEK66188.1"/>
    <property type="molecule type" value="Transcribed_RNA"/>
</dbReference>
<reference evidence="2" key="1">
    <citation type="submission" date="2014-12" db="EMBL/GenBank/DDBJ databases">
        <title>Insight into the proteome of Arion vulgaris.</title>
        <authorList>
            <person name="Aradska J."/>
            <person name="Bulat T."/>
            <person name="Smidak R."/>
            <person name="Sarate P."/>
            <person name="Gangsoo J."/>
            <person name="Sialana F."/>
            <person name="Bilban M."/>
            <person name="Lubec G."/>
        </authorList>
    </citation>
    <scope>NUCLEOTIDE SEQUENCE</scope>
    <source>
        <tissue evidence="2">Skin</tissue>
    </source>
</reference>
<protein>
    <recommendedName>
        <fullName evidence="1">Integrase zinc-binding domain-containing protein</fullName>
    </recommendedName>
</protein>
<dbReference type="InterPro" id="IPR041588">
    <property type="entry name" value="Integrase_H2C2"/>
</dbReference>
<accession>A0A0B6ZCF0</accession>
<dbReference type="Pfam" id="PF17921">
    <property type="entry name" value="Integrase_H2C2"/>
    <property type="match status" value="1"/>
</dbReference>
<feature type="non-terminal residue" evidence="2">
    <location>
        <position position="1"/>
    </location>
</feature>
<feature type="domain" description="Integrase zinc-binding" evidence="1">
    <location>
        <begin position="66"/>
        <end position="116"/>
    </location>
</feature>
<evidence type="ECO:0000313" key="2">
    <source>
        <dbReference type="EMBL" id="CEK66188.1"/>
    </source>
</evidence>
<name>A0A0B6ZCF0_9EUPU</name>
<sequence>EVMEKIDLDTYYQIVYLYKMEGTYPANSDPVFKRTVRKVCENFVLENGQLMYKLKGKLKTVPVTLKERLDVMRDAHITKSGHVSRIKTLDIIESKNIFWKGLYMDIQAFVGACSDC</sequence>
<dbReference type="AlphaFoldDB" id="A0A0B6ZCF0"/>
<proteinExistence type="predicted"/>
<gene>
    <name evidence="2" type="primary">ORF57610</name>
</gene>
<organism evidence="2">
    <name type="scientific">Arion vulgaris</name>
    <dbReference type="NCBI Taxonomy" id="1028688"/>
    <lineage>
        <taxon>Eukaryota</taxon>
        <taxon>Metazoa</taxon>
        <taxon>Spiralia</taxon>
        <taxon>Lophotrochozoa</taxon>
        <taxon>Mollusca</taxon>
        <taxon>Gastropoda</taxon>
        <taxon>Heterobranchia</taxon>
        <taxon>Euthyneura</taxon>
        <taxon>Panpulmonata</taxon>
        <taxon>Eupulmonata</taxon>
        <taxon>Stylommatophora</taxon>
        <taxon>Helicina</taxon>
        <taxon>Arionoidea</taxon>
        <taxon>Arionidae</taxon>
        <taxon>Arion</taxon>
    </lineage>
</organism>
<dbReference type="Gene3D" id="1.10.340.70">
    <property type="match status" value="1"/>
</dbReference>
<evidence type="ECO:0000259" key="1">
    <source>
        <dbReference type="Pfam" id="PF17921"/>
    </source>
</evidence>
<feature type="non-terminal residue" evidence="2">
    <location>
        <position position="116"/>
    </location>
</feature>